<reference evidence="2 3" key="1">
    <citation type="submission" date="2018-03" db="EMBL/GenBank/DDBJ databases">
        <authorList>
            <person name="Keele B.F."/>
        </authorList>
    </citation>
    <scope>NUCLEOTIDE SEQUENCE [LARGE SCALE GENOMIC DNA]</scope>
    <source>
        <strain evidence="2 3">D20</strain>
    </source>
</reference>
<feature type="domain" description="MOSC" evidence="1">
    <location>
        <begin position="184"/>
        <end position="333"/>
    </location>
</feature>
<dbReference type="OrthoDB" id="581532at2"/>
<dbReference type="AlphaFoldDB" id="A0A2T4IF02"/>
<organism evidence="2 3">
    <name type="scientific">Pseudothauera lacus</name>
    <dbReference type="NCBI Taxonomy" id="2136175"/>
    <lineage>
        <taxon>Bacteria</taxon>
        <taxon>Pseudomonadati</taxon>
        <taxon>Pseudomonadota</taxon>
        <taxon>Betaproteobacteria</taxon>
        <taxon>Rhodocyclales</taxon>
        <taxon>Zoogloeaceae</taxon>
        <taxon>Pseudothauera</taxon>
    </lineage>
</organism>
<dbReference type="GO" id="GO:0003824">
    <property type="term" value="F:catalytic activity"/>
    <property type="evidence" value="ECO:0007669"/>
    <property type="project" value="InterPro"/>
</dbReference>
<evidence type="ECO:0000259" key="1">
    <source>
        <dbReference type="PROSITE" id="PS51340"/>
    </source>
</evidence>
<protein>
    <submittedName>
        <fullName evidence="2">MOSC domain-containing protein</fullName>
    </submittedName>
</protein>
<dbReference type="GO" id="GO:0030151">
    <property type="term" value="F:molybdenum ion binding"/>
    <property type="evidence" value="ECO:0007669"/>
    <property type="project" value="InterPro"/>
</dbReference>
<name>A0A2T4IF02_9RHOO</name>
<dbReference type="PROSITE" id="PS51340">
    <property type="entry name" value="MOSC"/>
    <property type="match status" value="1"/>
</dbReference>
<dbReference type="InterPro" id="IPR011037">
    <property type="entry name" value="Pyrv_Knase-like_insert_dom_sf"/>
</dbReference>
<accession>A0A2T4IF02</accession>
<dbReference type="Pfam" id="PF03473">
    <property type="entry name" value="MOSC"/>
    <property type="match status" value="1"/>
</dbReference>
<dbReference type="GO" id="GO:0030170">
    <property type="term" value="F:pyridoxal phosphate binding"/>
    <property type="evidence" value="ECO:0007669"/>
    <property type="project" value="InterPro"/>
</dbReference>
<gene>
    <name evidence="2" type="ORF">C8261_10075</name>
</gene>
<dbReference type="InterPro" id="IPR005302">
    <property type="entry name" value="MoCF_Sase_C"/>
</dbReference>
<dbReference type="Proteomes" id="UP000241193">
    <property type="component" value="Unassembled WGS sequence"/>
</dbReference>
<dbReference type="EMBL" id="PZKC01000007">
    <property type="protein sequence ID" value="PTD96355.1"/>
    <property type="molecule type" value="Genomic_DNA"/>
</dbReference>
<reference evidence="2 3" key="2">
    <citation type="submission" date="2018-04" db="EMBL/GenBank/DDBJ databases">
        <title>Thauera lacus sp. nov., isolated from an saline lake in Inner Mongolia, China.</title>
        <authorList>
            <person name="Liang Q.-Y."/>
        </authorList>
    </citation>
    <scope>NUCLEOTIDE SEQUENCE [LARGE SCALE GENOMIC DNA]</scope>
    <source>
        <strain evidence="2 3">D20</strain>
    </source>
</reference>
<comment type="caution">
    <text evidence="2">The sequence shown here is derived from an EMBL/GenBank/DDBJ whole genome shotgun (WGS) entry which is preliminary data.</text>
</comment>
<proteinExistence type="predicted"/>
<keyword evidence="3" id="KW-1185">Reference proteome</keyword>
<dbReference type="SUPFAM" id="SSF50800">
    <property type="entry name" value="PK beta-barrel domain-like"/>
    <property type="match status" value="1"/>
</dbReference>
<sequence length="348" mass="36581">MEGKRMSGVAGMAAMVRHRRDGATGCFGAFAVHFSHCPGGASEYGVPRRVYRHPQQGRCEKCGLRCRQGGNRATPAESRSSPVLPMPVTVHAIHRYPVKGLGAEALPAVELAQGEAIPGDRRHALARAGHAAAAQDAGWQPKRCFIALDSCPQLAAVSVRRAADGHALVLKYRGAMLAAGDPDDSAGRLTLEGALSGLAGAPAKLVGGPVSRFTDARQALLSIACLSSADDLAAIVGHAVDIRRFRANLILAGGLPWQELDWVGETLTVGALKLRVVEPILRCAAIRANPGNGDADVDLLRPLARRFEEPLFGVYAEVVAGGRIAVGASVTVPERCGRLRDRSALGVR</sequence>
<evidence type="ECO:0000313" key="2">
    <source>
        <dbReference type="EMBL" id="PTD96355.1"/>
    </source>
</evidence>
<dbReference type="Gene3D" id="2.40.33.20">
    <property type="entry name" value="PK beta-barrel domain-like"/>
    <property type="match status" value="1"/>
</dbReference>
<evidence type="ECO:0000313" key="3">
    <source>
        <dbReference type="Proteomes" id="UP000241193"/>
    </source>
</evidence>